<gene>
    <name evidence="3" type="ORF">ETD83_12940</name>
</gene>
<dbReference type="CDD" id="cd00093">
    <property type="entry name" value="HTH_XRE"/>
    <property type="match status" value="2"/>
</dbReference>
<dbReference type="RefSeq" id="WP_138645348.1">
    <property type="nucleotide sequence ID" value="NZ_VCKW01000053.1"/>
</dbReference>
<dbReference type="GO" id="GO:0003677">
    <property type="term" value="F:DNA binding"/>
    <property type="evidence" value="ECO:0007669"/>
    <property type="project" value="InterPro"/>
</dbReference>
<dbReference type="OrthoDB" id="3688891at2"/>
<evidence type="ECO:0000313" key="3">
    <source>
        <dbReference type="EMBL" id="TMR02201.1"/>
    </source>
</evidence>
<organism evidence="3 4">
    <name type="scientific">Actinomadura soli</name>
    <dbReference type="NCBI Taxonomy" id="2508997"/>
    <lineage>
        <taxon>Bacteria</taxon>
        <taxon>Bacillati</taxon>
        <taxon>Actinomycetota</taxon>
        <taxon>Actinomycetes</taxon>
        <taxon>Streptosporangiales</taxon>
        <taxon>Thermomonosporaceae</taxon>
        <taxon>Actinomadura</taxon>
    </lineage>
</organism>
<comment type="caution">
    <text evidence="3">The sequence shown here is derived from an EMBL/GenBank/DDBJ whole genome shotgun (WGS) entry which is preliminary data.</text>
</comment>
<dbReference type="SUPFAM" id="SSF47413">
    <property type="entry name" value="lambda repressor-like DNA-binding domains"/>
    <property type="match status" value="1"/>
</dbReference>
<feature type="domain" description="HTH cro/C1-type" evidence="2">
    <location>
        <begin position="162"/>
        <end position="199"/>
    </location>
</feature>
<dbReference type="InterPro" id="IPR010982">
    <property type="entry name" value="Lambda_DNA-bd_dom_sf"/>
</dbReference>
<feature type="region of interest" description="Disordered" evidence="1">
    <location>
        <begin position="93"/>
        <end position="123"/>
    </location>
</feature>
<evidence type="ECO:0000313" key="4">
    <source>
        <dbReference type="Proteomes" id="UP000309174"/>
    </source>
</evidence>
<dbReference type="PROSITE" id="PS50943">
    <property type="entry name" value="HTH_CROC1"/>
    <property type="match status" value="1"/>
</dbReference>
<feature type="compositionally biased region" description="Low complexity" evidence="1">
    <location>
        <begin position="93"/>
        <end position="105"/>
    </location>
</feature>
<dbReference type="EMBL" id="VCKW01000053">
    <property type="protein sequence ID" value="TMR02201.1"/>
    <property type="molecule type" value="Genomic_DNA"/>
</dbReference>
<evidence type="ECO:0000256" key="1">
    <source>
        <dbReference type="SAM" id="MobiDB-lite"/>
    </source>
</evidence>
<keyword evidence="4" id="KW-1185">Reference proteome</keyword>
<protein>
    <submittedName>
        <fullName evidence="3">Helix-turn-helix domain-containing protein</fullName>
    </submittedName>
</protein>
<reference evidence="3 4" key="1">
    <citation type="submission" date="2019-05" db="EMBL/GenBank/DDBJ databases">
        <title>Draft genome sequence of Actinomadura sp. 14C53.</title>
        <authorList>
            <person name="Saricaoglu S."/>
            <person name="Isik K."/>
        </authorList>
    </citation>
    <scope>NUCLEOTIDE SEQUENCE [LARGE SCALE GENOMIC DNA]</scope>
    <source>
        <strain evidence="3 4">14C53</strain>
    </source>
</reference>
<sequence>MPRPQNHLDPQTGPVAAFACTLRDLRDSAVPMPTYREMAKRVHYSVTALSQAAAGRKLPTWEVTQAFVRACGADPAEWLPRWQLAAAVSVTNAAAESDSADQEAQPSPESVQPPGPGETDIDPAAAQTTTQLMDALNRFRLRAGVSLRELSARSHNATEFPTNLSRTTLSNLLSGRGRRPTLDDVLQVLSLCDASPVVLEHWQTCWQRLHGPLPPADPPPSMLESLRTATLTERDLVSEREAMIHPRQIAAPAVPRPAPRRGWRVLIALIISAAAVTAAVSEALAGVITNPFSPDGADLHATIAITGAAANSTGNGVTIAVKYRCAPRSDIVALNATVDAVAGARGKIIPVCDGKERSVKVTAVDKMDRNGFQKTDLATISVTLTDARSRIVDDAATVTTRRLN</sequence>
<dbReference type="Pfam" id="PF13560">
    <property type="entry name" value="HTH_31"/>
    <property type="match status" value="2"/>
</dbReference>
<dbReference type="PROSITE" id="PS51257">
    <property type="entry name" value="PROKAR_LIPOPROTEIN"/>
    <property type="match status" value="1"/>
</dbReference>
<accession>A0A5C4JD72</accession>
<dbReference type="Gene3D" id="1.10.260.40">
    <property type="entry name" value="lambda repressor-like DNA-binding domains"/>
    <property type="match status" value="1"/>
</dbReference>
<dbReference type="SMART" id="SM00530">
    <property type="entry name" value="HTH_XRE"/>
    <property type="match status" value="2"/>
</dbReference>
<dbReference type="InterPro" id="IPR001387">
    <property type="entry name" value="Cro/C1-type_HTH"/>
</dbReference>
<evidence type="ECO:0000259" key="2">
    <source>
        <dbReference type="PROSITE" id="PS50943"/>
    </source>
</evidence>
<dbReference type="AlphaFoldDB" id="A0A5C4JD72"/>
<proteinExistence type="predicted"/>
<name>A0A5C4JD72_9ACTN</name>
<dbReference type="Proteomes" id="UP000309174">
    <property type="component" value="Unassembled WGS sequence"/>
</dbReference>